<dbReference type="AlphaFoldDB" id="A0A9N9ETT1"/>
<evidence type="ECO:0000313" key="3">
    <source>
        <dbReference type="EMBL" id="CAG8695208.1"/>
    </source>
</evidence>
<dbReference type="Proteomes" id="UP000789405">
    <property type="component" value="Unassembled WGS sequence"/>
</dbReference>
<evidence type="ECO:0000259" key="2">
    <source>
        <dbReference type="Pfam" id="PF10551"/>
    </source>
</evidence>
<protein>
    <submittedName>
        <fullName evidence="3">4671_t:CDS:1</fullName>
    </submittedName>
</protein>
<dbReference type="PANTHER" id="PTHR47718">
    <property type="entry name" value="OS01G0519700 PROTEIN"/>
    <property type="match status" value="1"/>
</dbReference>
<feature type="domain" description="MULE transposase" evidence="2">
    <location>
        <begin position="291"/>
        <end position="384"/>
    </location>
</feature>
<dbReference type="Pfam" id="PF03101">
    <property type="entry name" value="FAR1"/>
    <property type="match status" value="1"/>
</dbReference>
<keyword evidence="4" id="KW-1185">Reference proteome</keyword>
<reference evidence="3" key="1">
    <citation type="submission" date="2021-06" db="EMBL/GenBank/DDBJ databases">
        <authorList>
            <person name="Kallberg Y."/>
            <person name="Tangrot J."/>
            <person name="Rosling A."/>
        </authorList>
    </citation>
    <scope>NUCLEOTIDE SEQUENCE</scope>
    <source>
        <strain evidence="3">MA453B</strain>
    </source>
</reference>
<feature type="domain" description="FAR1" evidence="1">
    <location>
        <begin position="82"/>
        <end position="170"/>
    </location>
</feature>
<dbReference type="EMBL" id="CAJVPY010008397">
    <property type="protein sequence ID" value="CAG8695208.1"/>
    <property type="molecule type" value="Genomic_DNA"/>
</dbReference>
<evidence type="ECO:0000259" key="1">
    <source>
        <dbReference type="Pfam" id="PF03101"/>
    </source>
</evidence>
<dbReference type="OrthoDB" id="2430494at2759"/>
<gene>
    <name evidence="3" type="ORF">DERYTH_LOCUS12627</name>
</gene>
<dbReference type="InterPro" id="IPR004330">
    <property type="entry name" value="FAR1_DNA_bnd_dom"/>
</dbReference>
<proteinExistence type="predicted"/>
<name>A0A9N9ETT1_9GLOM</name>
<accession>A0A9N9ETT1</accession>
<dbReference type="InterPro" id="IPR018289">
    <property type="entry name" value="MULE_transposase_dom"/>
</dbReference>
<evidence type="ECO:0000313" key="4">
    <source>
        <dbReference type="Proteomes" id="UP000789405"/>
    </source>
</evidence>
<dbReference type="Pfam" id="PF10551">
    <property type="entry name" value="MULE"/>
    <property type="match status" value="1"/>
</dbReference>
<organism evidence="3 4">
    <name type="scientific">Dentiscutata erythropus</name>
    <dbReference type="NCBI Taxonomy" id="1348616"/>
    <lineage>
        <taxon>Eukaryota</taxon>
        <taxon>Fungi</taxon>
        <taxon>Fungi incertae sedis</taxon>
        <taxon>Mucoromycota</taxon>
        <taxon>Glomeromycotina</taxon>
        <taxon>Glomeromycetes</taxon>
        <taxon>Diversisporales</taxon>
        <taxon>Gigasporaceae</taxon>
        <taxon>Dentiscutata</taxon>
    </lineage>
</organism>
<comment type="caution">
    <text evidence="3">The sequence shown here is derived from an EMBL/GenBank/DDBJ whole genome shotgun (WGS) entry which is preliminary data.</text>
</comment>
<sequence>MIENNNLVERQYEAKNNDLAEEQHEIKKNNFVVDTEERENAIEPILGSELEGLDPSNYPLITPSIELTIKNRFSSWKIAKYYLKEYGRQKGFATKRYRVEFHRNRTVKKRTLTCEKAGKYKPNKTKPIGQQRNKGSKRTDCKCHVNLSSSEHTHYVHITFIYPEHNHTINADNKRFTTAFKHFDKSIMAEIEHAVVYGYCDIHMIRNLLQLKFSDQLFLMQDLSNAIQKIKCDKKVNRSDASHLLKFLLNQQKKEPTIFVQPLINVDSNRLCSIFWMTANQILLWSHYFDVVLHDNISRTNKYNFPLSLFILVDSEGKSRLGAQAFLNNETQESYKWVLQQTLDATSSEPNVFITDMDPAMNAACKNIYENTYYLYCIWHLLQNLPKRLKSKLALIEKYPNTYEYLHNTLYPTQQSWACVFVNRIFTVGMQSTQCIESINALIYKEVSSSLSMINVVEAIDSRMQKEALKCKFYNMEI</sequence>